<dbReference type="EMBL" id="JACIIV010000001">
    <property type="protein sequence ID" value="MBB6226008.1"/>
    <property type="molecule type" value="Genomic_DNA"/>
</dbReference>
<gene>
    <name evidence="2" type="ORF">FHS79_000159</name>
</gene>
<evidence type="ECO:0000256" key="1">
    <source>
        <dbReference type="SAM" id="SignalP"/>
    </source>
</evidence>
<organism evidence="2 3">
    <name type="scientific">Polymorphobacter multimanifer</name>
    <dbReference type="NCBI Taxonomy" id="1070431"/>
    <lineage>
        <taxon>Bacteria</taxon>
        <taxon>Pseudomonadati</taxon>
        <taxon>Pseudomonadota</taxon>
        <taxon>Alphaproteobacteria</taxon>
        <taxon>Sphingomonadales</taxon>
        <taxon>Sphingosinicellaceae</taxon>
        <taxon>Polymorphobacter</taxon>
    </lineage>
</organism>
<protein>
    <submittedName>
        <fullName evidence="2">Uncharacterized protein</fullName>
    </submittedName>
</protein>
<dbReference type="Proteomes" id="UP000538147">
    <property type="component" value="Unassembled WGS sequence"/>
</dbReference>
<keyword evidence="3" id="KW-1185">Reference proteome</keyword>
<evidence type="ECO:0000313" key="2">
    <source>
        <dbReference type="EMBL" id="MBB6226008.1"/>
    </source>
</evidence>
<proteinExistence type="predicted"/>
<dbReference type="RefSeq" id="WP_184193861.1">
    <property type="nucleotide sequence ID" value="NZ_BMOX01000057.1"/>
</dbReference>
<feature type="chain" id="PRO_5032879585" evidence="1">
    <location>
        <begin position="23"/>
        <end position="94"/>
    </location>
</feature>
<reference evidence="2 3" key="1">
    <citation type="submission" date="2020-08" db="EMBL/GenBank/DDBJ databases">
        <title>Genomic Encyclopedia of Type Strains, Phase IV (KMG-IV): sequencing the most valuable type-strain genomes for metagenomic binning, comparative biology and taxonomic classification.</title>
        <authorList>
            <person name="Goeker M."/>
        </authorList>
    </citation>
    <scope>NUCLEOTIDE SEQUENCE [LARGE SCALE GENOMIC DNA]</scope>
    <source>
        <strain evidence="2 3">DSM 102189</strain>
    </source>
</reference>
<keyword evidence="1" id="KW-0732">Signal</keyword>
<feature type="signal peptide" evidence="1">
    <location>
        <begin position="1"/>
        <end position="22"/>
    </location>
</feature>
<sequence length="94" mass="9364">MFNRALIAIAFAAAAVSAPAFAADANTCKNTPAALRSAAATAQPEQATMAMRLIVVGERLCDAGGRAEAGKKFASAAKALGTDLAALNTNVAAQ</sequence>
<comment type="caution">
    <text evidence="2">The sequence shown here is derived from an EMBL/GenBank/DDBJ whole genome shotgun (WGS) entry which is preliminary data.</text>
</comment>
<dbReference type="AlphaFoldDB" id="A0A841LAF9"/>
<evidence type="ECO:0000313" key="3">
    <source>
        <dbReference type="Proteomes" id="UP000538147"/>
    </source>
</evidence>
<accession>A0A841LAF9</accession>
<name>A0A841LAF9_9SPHN</name>